<protein>
    <recommendedName>
        <fullName evidence="2 7">Glutamate racemase</fullName>
        <ecNumber evidence="2 7">5.1.1.3</ecNumber>
    </recommendedName>
</protein>
<dbReference type="Proteomes" id="UP000178240">
    <property type="component" value="Unassembled WGS sequence"/>
</dbReference>
<comment type="similarity">
    <text evidence="7">Belongs to the aspartate/glutamate racemases family.</text>
</comment>
<dbReference type="PANTHER" id="PTHR21198">
    <property type="entry name" value="GLUTAMATE RACEMASE"/>
    <property type="match status" value="1"/>
</dbReference>
<dbReference type="GO" id="GO:0008360">
    <property type="term" value="P:regulation of cell shape"/>
    <property type="evidence" value="ECO:0007669"/>
    <property type="project" value="UniProtKB-KW"/>
</dbReference>
<dbReference type="STRING" id="1797535.A2744_00720"/>
<evidence type="ECO:0000256" key="4">
    <source>
        <dbReference type="ARBA" id="ARBA00022984"/>
    </source>
</evidence>
<dbReference type="PANTHER" id="PTHR21198:SF2">
    <property type="entry name" value="GLUTAMATE RACEMASE"/>
    <property type="match status" value="1"/>
</dbReference>
<dbReference type="AlphaFoldDB" id="A0A1G1XYK1"/>
<feature type="binding site" evidence="7">
    <location>
        <begin position="6"/>
        <end position="7"/>
    </location>
    <ligand>
        <name>substrate</name>
    </ligand>
</feature>
<feature type="active site" description="Proton donor/acceptor" evidence="7">
    <location>
        <position position="69"/>
    </location>
</feature>
<dbReference type="InterPro" id="IPR001920">
    <property type="entry name" value="Asp/Glu_race"/>
</dbReference>
<evidence type="ECO:0000256" key="7">
    <source>
        <dbReference type="HAMAP-Rule" id="MF_00258"/>
    </source>
</evidence>
<evidence type="ECO:0000313" key="9">
    <source>
        <dbReference type="Proteomes" id="UP000178240"/>
    </source>
</evidence>
<dbReference type="SUPFAM" id="SSF53681">
    <property type="entry name" value="Aspartate/glutamate racemase"/>
    <property type="match status" value="2"/>
</dbReference>
<dbReference type="InterPro" id="IPR033134">
    <property type="entry name" value="Asp/Glu_racemase_AS_2"/>
</dbReference>
<evidence type="ECO:0000256" key="6">
    <source>
        <dbReference type="ARBA" id="ARBA00023316"/>
    </source>
</evidence>
<dbReference type="InterPro" id="IPR018187">
    <property type="entry name" value="Asp/Glu_racemase_AS_1"/>
</dbReference>
<feature type="active site" description="Proton donor/acceptor" evidence="7">
    <location>
        <position position="186"/>
    </location>
</feature>
<comment type="pathway">
    <text evidence="7">Cell wall biogenesis; peptidoglycan biosynthesis.</text>
</comment>
<dbReference type="PROSITE" id="PS00923">
    <property type="entry name" value="ASP_GLU_RACEMASE_1"/>
    <property type="match status" value="1"/>
</dbReference>
<feature type="binding site" evidence="7">
    <location>
        <begin position="38"/>
        <end position="39"/>
    </location>
    <ligand>
        <name>substrate</name>
    </ligand>
</feature>
<gene>
    <name evidence="7" type="primary">murI</name>
    <name evidence="8" type="ORF">A2744_00720</name>
</gene>
<proteinExistence type="inferred from homology"/>
<evidence type="ECO:0000313" key="8">
    <source>
        <dbReference type="EMBL" id="OGY45155.1"/>
    </source>
</evidence>
<keyword evidence="4 7" id="KW-0573">Peptidoglycan synthesis</keyword>
<dbReference type="GO" id="GO:0071555">
    <property type="term" value="P:cell wall organization"/>
    <property type="evidence" value="ECO:0007669"/>
    <property type="project" value="UniProtKB-KW"/>
</dbReference>
<name>A0A1G1XYK1_9BACT</name>
<keyword evidence="6 7" id="KW-0961">Cell wall biogenesis/degradation</keyword>
<comment type="function">
    <text evidence="7">Provides the (R)-glutamate required for cell wall biosynthesis.</text>
</comment>
<accession>A0A1G1XYK1</accession>
<dbReference type="FunFam" id="3.40.50.1860:FF:000001">
    <property type="entry name" value="Glutamate racemase"/>
    <property type="match status" value="1"/>
</dbReference>
<evidence type="ECO:0000256" key="5">
    <source>
        <dbReference type="ARBA" id="ARBA00023235"/>
    </source>
</evidence>
<comment type="caution">
    <text evidence="8">The sequence shown here is derived from an EMBL/GenBank/DDBJ whole genome shotgun (WGS) entry which is preliminary data.</text>
</comment>
<dbReference type="UniPathway" id="UPA00219"/>
<dbReference type="GO" id="GO:0008881">
    <property type="term" value="F:glutamate racemase activity"/>
    <property type="evidence" value="ECO:0007669"/>
    <property type="project" value="UniProtKB-UniRule"/>
</dbReference>
<evidence type="ECO:0000256" key="3">
    <source>
        <dbReference type="ARBA" id="ARBA00022960"/>
    </source>
</evidence>
<organism evidence="8 9">
    <name type="scientific">Candidatus Buchananbacteria bacterium RIFCSPHIGHO2_01_FULL_44_11</name>
    <dbReference type="NCBI Taxonomy" id="1797535"/>
    <lineage>
        <taxon>Bacteria</taxon>
        <taxon>Candidatus Buchananiibacteriota</taxon>
    </lineage>
</organism>
<dbReference type="GO" id="GO:0009252">
    <property type="term" value="P:peptidoglycan biosynthetic process"/>
    <property type="evidence" value="ECO:0007669"/>
    <property type="project" value="UniProtKB-UniRule"/>
</dbReference>
<evidence type="ECO:0000256" key="2">
    <source>
        <dbReference type="ARBA" id="ARBA00013090"/>
    </source>
</evidence>
<dbReference type="Gene3D" id="3.40.50.1860">
    <property type="match status" value="2"/>
</dbReference>
<comment type="catalytic activity">
    <reaction evidence="1 7">
        <text>L-glutamate = D-glutamate</text>
        <dbReference type="Rhea" id="RHEA:12813"/>
        <dbReference type="ChEBI" id="CHEBI:29985"/>
        <dbReference type="ChEBI" id="CHEBI:29986"/>
        <dbReference type="EC" id="5.1.1.3"/>
    </reaction>
</comment>
<dbReference type="PROSITE" id="PS00924">
    <property type="entry name" value="ASP_GLU_RACEMASE_2"/>
    <property type="match status" value="1"/>
</dbReference>
<keyword evidence="3 7" id="KW-0133">Cell shape</keyword>
<dbReference type="Pfam" id="PF01177">
    <property type="entry name" value="Asp_Glu_race"/>
    <property type="match status" value="1"/>
</dbReference>
<dbReference type="NCBIfam" id="TIGR00067">
    <property type="entry name" value="glut_race"/>
    <property type="match status" value="1"/>
</dbReference>
<dbReference type="EMBL" id="MHIE01000027">
    <property type="protein sequence ID" value="OGY45155.1"/>
    <property type="molecule type" value="Genomic_DNA"/>
</dbReference>
<dbReference type="InterPro" id="IPR015942">
    <property type="entry name" value="Asp/Glu/hydantoin_racemase"/>
</dbReference>
<dbReference type="HAMAP" id="MF_00258">
    <property type="entry name" value="Glu_racemase"/>
    <property type="match status" value="1"/>
</dbReference>
<dbReference type="EC" id="5.1.1.3" evidence="2 7"/>
<feature type="binding site" evidence="7">
    <location>
        <begin position="187"/>
        <end position="188"/>
    </location>
    <ligand>
        <name>substrate</name>
    </ligand>
</feature>
<dbReference type="InterPro" id="IPR004391">
    <property type="entry name" value="Glu_race"/>
</dbReference>
<evidence type="ECO:0000256" key="1">
    <source>
        <dbReference type="ARBA" id="ARBA00001602"/>
    </source>
</evidence>
<feature type="binding site" evidence="7">
    <location>
        <begin position="70"/>
        <end position="71"/>
    </location>
    <ligand>
        <name>substrate</name>
    </ligand>
</feature>
<sequence>MIGIFDSGLGGLTVTKEVLRLLPEYQILYLGDTARTPYGNRSQDLIYQFTQQAVDYLFKQGCQLIIVACNTSSAEALRRLQQEWLPNHYPDRRILGVIRPVVEEAVKISRSGQIGVIGTRGTVNAGAYEREIKVLLPKATVISFACPLLVPIVEEGWSKRPETKKILRYYLRPLKNRKIDTLILGCTHYPILYRSIKQICGRRIKVINSAEIVALKLKDYLARHLEIERQLEKNNQHRFLVTDSTEVFKKNAQQWLGQEIKLEKIVLE</sequence>
<reference evidence="8 9" key="1">
    <citation type="journal article" date="2016" name="Nat. Commun.">
        <title>Thousands of microbial genomes shed light on interconnected biogeochemical processes in an aquifer system.</title>
        <authorList>
            <person name="Anantharaman K."/>
            <person name="Brown C.T."/>
            <person name="Hug L.A."/>
            <person name="Sharon I."/>
            <person name="Castelle C.J."/>
            <person name="Probst A.J."/>
            <person name="Thomas B.C."/>
            <person name="Singh A."/>
            <person name="Wilkins M.J."/>
            <person name="Karaoz U."/>
            <person name="Brodie E.L."/>
            <person name="Williams K.H."/>
            <person name="Hubbard S.S."/>
            <person name="Banfield J.F."/>
        </authorList>
    </citation>
    <scope>NUCLEOTIDE SEQUENCE [LARGE SCALE GENOMIC DNA]</scope>
</reference>
<keyword evidence="5 7" id="KW-0413">Isomerase</keyword>